<dbReference type="InterPro" id="IPR036986">
    <property type="entry name" value="S4_RNA-bd_sf"/>
</dbReference>
<dbReference type="GO" id="GO:0003735">
    <property type="term" value="F:structural constituent of ribosome"/>
    <property type="evidence" value="ECO:0007669"/>
    <property type="project" value="InterPro"/>
</dbReference>
<organism evidence="9 10">
    <name type="scientific">Candidatus Parvarchaeum acidophilus ARMAN-5</name>
    <dbReference type="NCBI Taxonomy" id="662762"/>
    <lineage>
        <taxon>Archaea</taxon>
        <taxon>Candidatus Parvarchaeota</taxon>
        <taxon>Candidatus Parvarchaeum</taxon>
    </lineage>
</organism>
<dbReference type="Pfam" id="PF00900">
    <property type="entry name" value="Ribosomal_S4e"/>
    <property type="match status" value="1"/>
</dbReference>
<reference evidence="9 10" key="1">
    <citation type="journal article" date="2010" name="Proc. Natl. Acad. Sci. U.S.A.">
        <title>Enigmatic, ultrasmall, uncultivated Archaea.</title>
        <authorList>
            <person name="Baker B.J."/>
            <person name="Comolli L.R."/>
            <person name="Dick G.J."/>
            <person name="Hauser L.J."/>
            <person name="Hyatt D."/>
            <person name="Dill B.D."/>
            <person name="Land M.L."/>
            <person name="Verberkmoes N.C."/>
            <person name="Hettich R.L."/>
            <person name="Banfield J.F."/>
        </authorList>
    </citation>
    <scope>NUCLEOTIDE SEQUENCE [LARGE SCALE GENOMIC DNA]</scope>
</reference>
<dbReference type="InterPro" id="IPR013845">
    <property type="entry name" value="Ribosomal_eS4_central_region"/>
</dbReference>
<dbReference type="PANTHER" id="PTHR11581:SF0">
    <property type="entry name" value="SMALL RIBOSOMAL SUBUNIT PROTEIN ES4"/>
    <property type="match status" value="1"/>
</dbReference>
<keyword evidence="4" id="KW-0687">Ribonucleoprotein</keyword>
<dbReference type="PROSITE" id="PS50889">
    <property type="entry name" value="S4"/>
    <property type="match status" value="1"/>
</dbReference>
<dbReference type="Proteomes" id="UP000009376">
    <property type="component" value="Unassembled WGS sequence"/>
</dbReference>
<name>D6GWY7_PARA5</name>
<dbReference type="SMART" id="SM00739">
    <property type="entry name" value="KOW"/>
    <property type="match status" value="1"/>
</dbReference>
<evidence type="ECO:0000256" key="5">
    <source>
        <dbReference type="ARBA" id="ARBA00035272"/>
    </source>
</evidence>
<keyword evidence="1" id="KW-0699">rRNA-binding</keyword>
<keyword evidence="2 7" id="KW-0694">RNA-binding</keyword>
<accession>D6GWY7</accession>
<evidence type="ECO:0000256" key="1">
    <source>
        <dbReference type="ARBA" id="ARBA00022730"/>
    </source>
</evidence>
<dbReference type="AlphaFoldDB" id="D6GWY7"/>
<evidence type="ECO:0000256" key="3">
    <source>
        <dbReference type="ARBA" id="ARBA00022980"/>
    </source>
</evidence>
<dbReference type="Gene3D" id="2.40.50.740">
    <property type="match status" value="1"/>
</dbReference>
<gene>
    <name evidence="9" type="ORF">BJBARM5_1010</name>
</gene>
<dbReference type="EMBL" id="GG745612">
    <property type="protein sequence ID" value="EFD92288.1"/>
    <property type="molecule type" value="Genomic_DNA"/>
</dbReference>
<evidence type="ECO:0000256" key="4">
    <source>
        <dbReference type="ARBA" id="ARBA00023274"/>
    </source>
</evidence>
<evidence type="ECO:0000313" key="9">
    <source>
        <dbReference type="EMBL" id="EFD92288.1"/>
    </source>
</evidence>
<dbReference type="GO" id="GO:0006412">
    <property type="term" value="P:translation"/>
    <property type="evidence" value="ECO:0007669"/>
    <property type="project" value="InterPro"/>
</dbReference>
<dbReference type="GO" id="GO:0019843">
    <property type="term" value="F:rRNA binding"/>
    <property type="evidence" value="ECO:0007669"/>
    <property type="project" value="UniProtKB-KW"/>
</dbReference>
<dbReference type="InterPro" id="IPR038237">
    <property type="entry name" value="Ribosomal_eS4_central_sf"/>
</dbReference>
<dbReference type="SUPFAM" id="SSF55174">
    <property type="entry name" value="Alpha-L RNA-binding motif"/>
    <property type="match status" value="1"/>
</dbReference>
<proteinExistence type="predicted"/>
<dbReference type="InterPro" id="IPR005824">
    <property type="entry name" value="KOW"/>
</dbReference>
<feature type="domain" description="KOW" evidence="8">
    <location>
        <begin position="172"/>
        <end position="199"/>
    </location>
</feature>
<dbReference type="PANTHER" id="PTHR11581">
    <property type="entry name" value="30S/40S RIBOSOMAL PROTEIN S4"/>
    <property type="match status" value="1"/>
</dbReference>
<evidence type="ECO:0000256" key="6">
    <source>
        <dbReference type="ARBA" id="ARBA00035388"/>
    </source>
</evidence>
<keyword evidence="3" id="KW-0689">Ribosomal protein</keyword>
<dbReference type="CDD" id="cd00165">
    <property type="entry name" value="S4"/>
    <property type="match status" value="1"/>
</dbReference>
<dbReference type="Gene3D" id="3.10.290.10">
    <property type="entry name" value="RNA-binding S4 domain"/>
    <property type="match status" value="1"/>
</dbReference>
<protein>
    <recommendedName>
        <fullName evidence="5">Small ribosomal subunit protein eS4</fullName>
    </recommendedName>
    <alternativeName>
        <fullName evidence="6">30S ribosomal protein S4e</fullName>
    </alternativeName>
</protein>
<sequence length="220" mass="24413">MARHGESKHFKRSVVTASLVIPRKKYKYYTKPLPGKHSSKDGVSILGFLRDVLKIAANAREARYLIKNGYVFVDGKKVIEEKYVVGFSDIVSVKDNYFLVWLSGKGKLISVKKDEKIDSKLIKVMSKHKGKKGMNILFTNDSRNIVYPKDDVQINDSVSLDLKSYSITGKIPFESGKNIIVFSGKNAGKKGVIKEINDGSVTVSGEEGDFVVSAKSCMVI</sequence>
<evidence type="ECO:0000256" key="2">
    <source>
        <dbReference type="ARBA" id="ARBA00022884"/>
    </source>
</evidence>
<evidence type="ECO:0000313" key="10">
    <source>
        <dbReference type="Proteomes" id="UP000009376"/>
    </source>
</evidence>
<dbReference type="GO" id="GO:0022627">
    <property type="term" value="C:cytosolic small ribosomal subunit"/>
    <property type="evidence" value="ECO:0007669"/>
    <property type="project" value="TreeGrafter"/>
</dbReference>
<evidence type="ECO:0000256" key="7">
    <source>
        <dbReference type="PROSITE-ProRule" id="PRU00182"/>
    </source>
</evidence>
<evidence type="ECO:0000259" key="8">
    <source>
        <dbReference type="SMART" id="SM00739"/>
    </source>
</evidence>
<dbReference type="InterPro" id="IPR000876">
    <property type="entry name" value="Ribosomal_eS4"/>
</dbReference>